<protein>
    <submittedName>
        <fullName evidence="1">Uncharacterized protein</fullName>
    </submittedName>
</protein>
<reference evidence="1" key="1">
    <citation type="submission" date="2018-02" db="EMBL/GenBank/DDBJ databases">
        <title>Rhizophora mucronata_Transcriptome.</title>
        <authorList>
            <person name="Meera S.P."/>
            <person name="Sreeshan A."/>
            <person name="Augustine A."/>
        </authorList>
    </citation>
    <scope>NUCLEOTIDE SEQUENCE</scope>
    <source>
        <tissue evidence="1">Leaf</tissue>
    </source>
</reference>
<evidence type="ECO:0000313" key="1">
    <source>
        <dbReference type="EMBL" id="MBX50846.1"/>
    </source>
</evidence>
<dbReference type="EMBL" id="GGEC01070362">
    <property type="protein sequence ID" value="MBX50846.1"/>
    <property type="molecule type" value="Transcribed_RNA"/>
</dbReference>
<organism evidence="1">
    <name type="scientific">Rhizophora mucronata</name>
    <name type="common">Asiatic mangrove</name>
    <dbReference type="NCBI Taxonomy" id="61149"/>
    <lineage>
        <taxon>Eukaryota</taxon>
        <taxon>Viridiplantae</taxon>
        <taxon>Streptophyta</taxon>
        <taxon>Embryophyta</taxon>
        <taxon>Tracheophyta</taxon>
        <taxon>Spermatophyta</taxon>
        <taxon>Magnoliopsida</taxon>
        <taxon>eudicotyledons</taxon>
        <taxon>Gunneridae</taxon>
        <taxon>Pentapetalae</taxon>
        <taxon>rosids</taxon>
        <taxon>fabids</taxon>
        <taxon>Malpighiales</taxon>
        <taxon>Rhizophoraceae</taxon>
        <taxon>Rhizophora</taxon>
    </lineage>
</organism>
<sequence length="49" mass="5835">MIVSFTHHTHLLSSNSKNHKFCFLFILKILTIPHHFQNIETYKRSPTII</sequence>
<accession>A0A2P2P7V7</accession>
<name>A0A2P2P7V7_RHIMU</name>
<proteinExistence type="predicted"/>
<dbReference type="AlphaFoldDB" id="A0A2P2P7V7"/>